<dbReference type="Gene3D" id="3.90.226.10">
    <property type="entry name" value="2-enoyl-CoA Hydratase, Chain A, domain 1"/>
    <property type="match status" value="1"/>
</dbReference>
<evidence type="ECO:0000256" key="2">
    <source>
        <dbReference type="ARBA" id="ARBA00011915"/>
    </source>
</evidence>
<dbReference type="eggNOG" id="COG1024">
    <property type="taxonomic scope" value="Bacteria"/>
</dbReference>
<evidence type="ECO:0000256" key="3">
    <source>
        <dbReference type="ARBA" id="ARBA00022801"/>
    </source>
</evidence>
<dbReference type="NCBIfam" id="NF004127">
    <property type="entry name" value="PRK05617.1"/>
    <property type="match status" value="1"/>
</dbReference>
<keyword evidence="6" id="KW-1185">Reference proteome</keyword>
<evidence type="ECO:0000256" key="1">
    <source>
        <dbReference type="ARBA" id="ARBA00001709"/>
    </source>
</evidence>
<dbReference type="RefSeq" id="WP_007425181.1">
    <property type="nucleotide sequence ID" value="NZ_AMGO01000001.1"/>
</dbReference>
<dbReference type="GO" id="GO:0003860">
    <property type="term" value="F:3-hydroxyisobutyryl-CoA hydrolase activity"/>
    <property type="evidence" value="ECO:0007669"/>
    <property type="project" value="UniProtKB-EC"/>
</dbReference>
<gene>
    <name evidence="5" type="ORF">OCGS_0028</name>
</gene>
<reference evidence="5 6" key="1">
    <citation type="journal article" date="2012" name="J. Bacteriol.">
        <title>Draft Genome Sequence of Oceaniovalibus guishaninsula JLT2003T.</title>
        <authorList>
            <person name="Tang K."/>
            <person name="Liu K."/>
            <person name="Jiao N."/>
        </authorList>
    </citation>
    <scope>NUCLEOTIDE SEQUENCE [LARGE SCALE GENOMIC DNA]</scope>
    <source>
        <strain evidence="5 6">JLT2003</strain>
    </source>
</reference>
<dbReference type="SUPFAM" id="SSF52096">
    <property type="entry name" value="ClpP/crotonase"/>
    <property type="match status" value="1"/>
</dbReference>
<dbReference type="PANTHER" id="PTHR43176:SF3">
    <property type="entry name" value="3-HYDROXYISOBUTYRYL-COA HYDROLASE, MITOCHONDRIAL"/>
    <property type="match status" value="1"/>
</dbReference>
<evidence type="ECO:0000259" key="4">
    <source>
        <dbReference type="Pfam" id="PF16113"/>
    </source>
</evidence>
<dbReference type="PANTHER" id="PTHR43176">
    <property type="entry name" value="3-HYDROXYISOBUTYRYL-COA HYDROLASE-RELATED"/>
    <property type="match status" value="1"/>
</dbReference>
<dbReference type="STRING" id="1231392.OCGS_0028"/>
<dbReference type="OrthoDB" id="9790967at2"/>
<dbReference type="PATRIC" id="fig|1231392.3.peg.29"/>
<dbReference type="AlphaFoldDB" id="K2HH88"/>
<comment type="caution">
    <text evidence="5">The sequence shown here is derived from an EMBL/GenBank/DDBJ whole genome shotgun (WGS) entry which is preliminary data.</text>
</comment>
<dbReference type="CDD" id="cd06558">
    <property type="entry name" value="crotonase-like"/>
    <property type="match status" value="1"/>
</dbReference>
<dbReference type="GO" id="GO:0005829">
    <property type="term" value="C:cytosol"/>
    <property type="evidence" value="ECO:0007669"/>
    <property type="project" value="TreeGrafter"/>
</dbReference>
<dbReference type="Proteomes" id="UP000006765">
    <property type="component" value="Unassembled WGS sequence"/>
</dbReference>
<keyword evidence="3" id="KW-0378">Hydrolase</keyword>
<organism evidence="5 6">
    <name type="scientific">Oceaniovalibus guishaninsula JLT2003</name>
    <dbReference type="NCBI Taxonomy" id="1231392"/>
    <lineage>
        <taxon>Bacteria</taxon>
        <taxon>Pseudomonadati</taxon>
        <taxon>Pseudomonadota</taxon>
        <taxon>Alphaproteobacteria</taxon>
        <taxon>Rhodobacterales</taxon>
        <taxon>Roseobacteraceae</taxon>
        <taxon>Oceaniovalibus</taxon>
    </lineage>
</organism>
<dbReference type="InterPro" id="IPR032259">
    <property type="entry name" value="HIBYL-CoA-H"/>
</dbReference>
<evidence type="ECO:0000313" key="6">
    <source>
        <dbReference type="Proteomes" id="UP000006765"/>
    </source>
</evidence>
<dbReference type="InterPro" id="IPR045004">
    <property type="entry name" value="ECH_dom"/>
</dbReference>
<dbReference type="EC" id="3.1.2.4" evidence="2"/>
<comment type="catalytic activity">
    <reaction evidence="1">
        <text>3-hydroxy-2-methylpropanoyl-CoA + H2O = 3-hydroxy-2-methylpropanoate + CoA + H(+)</text>
        <dbReference type="Rhea" id="RHEA:20888"/>
        <dbReference type="ChEBI" id="CHEBI:11805"/>
        <dbReference type="ChEBI" id="CHEBI:15377"/>
        <dbReference type="ChEBI" id="CHEBI:15378"/>
        <dbReference type="ChEBI" id="CHEBI:57287"/>
        <dbReference type="ChEBI" id="CHEBI:57340"/>
        <dbReference type="EC" id="3.1.2.4"/>
    </reaction>
</comment>
<evidence type="ECO:0000313" key="5">
    <source>
        <dbReference type="EMBL" id="EKE45802.1"/>
    </source>
</evidence>
<protein>
    <recommendedName>
        <fullName evidence="2">3-hydroxyisobutyryl-CoA hydrolase</fullName>
        <ecNumber evidence="2">3.1.2.4</ecNumber>
    </recommendedName>
</protein>
<dbReference type="GO" id="GO:0006574">
    <property type="term" value="P:L-valine catabolic process"/>
    <property type="evidence" value="ECO:0007669"/>
    <property type="project" value="TreeGrafter"/>
</dbReference>
<name>K2HH88_9RHOB</name>
<accession>K2HH88</accession>
<dbReference type="InterPro" id="IPR029045">
    <property type="entry name" value="ClpP/crotonase-like_dom_sf"/>
</dbReference>
<dbReference type="Pfam" id="PF16113">
    <property type="entry name" value="ECH_2"/>
    <property type="match status" value="1"/>
</dbReference>
<feature type="domain" description="Enoyl-CoA hydratase/isomerase" evidence="4">
    <location>
        <begin position="13"/>
        <end position="332"/>
    </location>
</feature>
<sequence>MTEIVIRRAGAAGRITLNRPAALNALTPAMCSEIARALDAWADEDDIGMVIVDAAPGRAFCAGGDIAMIYQAGLARDHDGPRGFWRDEYRMNARIATYPKPIASFLHGFTMGGGVGVGCHASHRIVGETSRIAMPECGIGLIPDVGGSLLLARAPGHLGEYLGTTGHRMNPADAIHAGFADYYLPEAAWPDLIARLERGADWAAIESAATDPGDSALARRQDAIDPIFRHETLAEIAGALERDGSDFANETLSALRCVSPLSAACALVTIRKARAADDIEAALELEYRFTHRALSDGELMEGIRAQVIDKDRRPRWRHSGPADVPDAEVAAMTAPLNAQGWTLEKTE</sequence>
<proteinExistence type="predicted"/>
<dbReference type="EMBL" id="AMGO01000001">
    <property type="protein sequence ID" value="EKE45802.1"/>
    <property type="molecule type" value="Genomic_DNA"/>
</dbReference>